<dbReference type="EMBL" id="CP043494">
    <property type="protein sequence ID" value="WNG50551.1"/>
    <property type="molecule type" value="Genomic_DNA"/>
</dbReference>
<dbReference type="Gene3D" id="3.30.300.160">
    <property type="entry name" value="Type II secretion system, protein E, N-terminal domain"/>
    <property type="match status" value="1"/>
</dbReference>
<dbReference type="RefSeq" id="WP_395809761.1">
    <property type="nucleotide sequence ID" value="NZ_CP043494.1"/>
</dbReference>
<reference evidence="2 3" key="1">
    <citation type="submission" date="2019-08" db="EMBL/GenBank/DDBJ databases">
        <title>Archangium and Cystobacter genomes.</title>
        <authorList>
            <person name="Chen I.-C.K."/>
            <person name="Wielgoss S."/>
        </authorList>
    </citation>
    <scope>NUCLEOTIDE SEQUENCE [LARGE SCALE GENOMIC DNA]</scope>
    <source>
        <strain evidence="2 3">Cbm 6</strain>
    </source>
</reference>
<protein>
    <submittedName>
        <fullName evidence="2">Pilus assembly protein PilB</fullName>
    </submittedName>
</protein>
<dbReference type="Pfam" id="PF05157">
    <property type="entry name" value="MshEN"/>
    <property type="match status" value="1"/>
</dbReference>
<evidence type="ECO:0000259" key="1">
    <source>
        <dbReference type="Pfam" id="PF05157"/>
    </source>
</evidence>
<accession>A0ABY9X575</accession>
<dbReference type="SUPFAM" id="SSF160246">
    <property type="entry name" value="EspE N-terminal domain-like"/>
    <property type="match status" value="1"/>
</dbReference>
<feature type="domain" description="Type II secretion system protein GspE N-terminal" evidence="1">
    <location>
        <begin position="98"/>
        <end position="185"/>
    </location>
</feature>
<proteinExistence type="predicted"/>
<name>A0ABY9X575_9BACT</name>
<organism evidence="2 3">
    <name type="scientific">Archangium minus</name>
    <dbReference type="NCBI Taxonomy" id="83450"/>
    <lineage>
        <taxon>Bacteria</taxon>
        <taxon>Pseudomonadati</taxon>
        <taxon>Myxococcota</taxon>
        <taxon>Myxococcia</taxon>
        <taxon>Myxococcales</taxon>
        <taxon>Cystobacterineae</taxon>
        <taxon>Archangiaceae</taxon>
        <taxon>Archangium</taxon>
    </lineage>
</organism>
<keyword evidence="3" id="KW-1185">Reference proteome</keyword>
<dbReference type="Proteomes" id="UP001611383">
    <property type="component" value="Chromosome"/>
</dbReference>
<evidence type="ECO:0000313" key="2">
    <source>
        <dbReference type="EMBL" id="WNG50551.1"/>
    </source>
</evidence>
<evidence type="ECO:0000313" key="3">
    <source>
        <dbReference type="Proteomes" id="UP001611383"/>
    </source>
</evidence>
<dbReference type="InterPro" id="IPR007831">
    <property type="entry name" value="T2SS_GspE_N"/>
</dbReference>
<gene>
    <name evidence="2" type="ORF">F0U60_45320</name>
</gene>
<sequence>MRLGGSGLGWARSGVLVGGEWGGGSPERTRLWGCGRRGSGVRRMRLGELWVASGLLASAQVESALALQARWRCRVGEAAVRMGLLGPEQLLITLARQLQVPFIRREGLERVPAGLLRCVPARVLERLRVCPLRVQWDDDVRGTVFVATSEPGNPSLLDDMASATGCSVRPVLALEDDIELVLRRHGILASHERSIELDPADEQVCFQISRDFFAS</sequence>
<dbReference type="InterPro" id="IPR037257">
    <property type="entry name" value="T2SS_E_N_sf"/>
</dbReference>